<dbReference type="Pfam" id="PF00072">
    <property type="entry name" value="Response_reg"/>
    <property type="match status" value="1"/>
</dbReference>
<dbReference type="AlphaFoldDB" id="A0A4R3JAF5"/>
<dbReference type="PANTHER" id="PTHR43228">
    <property type="entry name" value="TWO-COMPONENT RESPONSE REGULATOR"/>
    <property type="match status" value="1"/>
</dbReference>
<keyword evidence="1" id="KW-0597">Phosphoprotein</keyword>
<dbReference type="PANTHER" id="PTHR43228:SF1">
    <property type="entry name" value="TWO-COMPONENT RESPONSE REGULATOR ARR22"/>
    <property type="match status" value="1"/>
</dbReference>
<proteinExistence type="predicted"/>
<feature type="domain" description="Response regulatory" evidence="2">
    <location>
        <begin position="10"/>
        <end position="131"/>
    </location>
</feature>
<dbReference type="Gene3D" id="3.40.50.2300">
    <property type="match status" value="1"/>
</dbReference>
<keyword evidence="4" id="KW-1185">Reference proteome</keyword>
<protein>
    <submittedName>
        <fullName evidence="3">Two-component system chemotaxis response regulator CheY</fullName>
    </submittedName>
</protein>
<dbReference type="CDD" id="cd00156">
    <property type="entry name" value="REC"/>
    <property type="match status" value="1"/>
</dbReference>
<comment type="caution">
    <text evidence="3">The sequence shown here is derived from an EMBL/GenBank/DDBJ whole genome shotgun (WGS) entry which is preliminary data.</text>
</comment>
<dbReference type="Proteomes" id="UP000295304">
    <property type="component" value="Unassembled WGS sequence"/>
</dbReference>
<evidence type="ECO:0000256" key="1">
    <source>
        <dbReference type="PROSITE-ProRule" id="PRU00169"/>
    </source>
</evidence>
<gene>
    <name evidence="3" type="ORF">EDD55_10570</name>
</gene>
<organism evidence="3 4">
    <name type="scientific">Varunaivibrio sulfuroxidans</name>
    <dbReference type="NCBI Taxonomy" id="1773489"/>
    <lineage>
        <taxon>Bacteria</taxon>
        <taxon>Pseudomonadati</taxon>
        <taxon>Pseudomonadota</taxon>
        <taxon>Alphaproteobacteria</taxon>
        <taxon>Rhodospirillales</taxon>
        <taxon>Magnetovibrionaceae</taxon>
        <taxon>Varunaivibrio</taxon>
    </lineage>
</organism>
<evidence type="ECO:0000313" key="4">
    <source>
        <dbReference type="Proteomes" id="UP000295304"/>
    </source>
</evidence>
<dbReference type="RefSeq" id="WP_165886305.1">
    <property type="nucleotide sequence ID" value="NZ_CP119676.1"/>
</dbReference>
<sequence>MNKSDFAGLTALVIDDEYFMRRLLSALLHDIGFSSVVTTEDGAEGLNRIESTTHAIDVVICDLEMPLVNGFEFIAMLRASREADNPNIPVVIVTGHSEERHVHDAVKLGIHGFLVKPISHATLERRVRQALQSEPIDPEQLAQKPQPMLP</sequence>
<dbReference type="PROSITE" id="PS50110">
    <property type="entry name" value="RESPONSE_REGULATORY"/>
    <property type="match status" value="1"/>
</dbReference>
<evidence type="ECO:0000313" key="3">
    <source>
        <dbReference type="EMBL" id="TCS62524.1"/>
    </source>
</evidence>
<feature type="modified residue" description="4-aspartylphosphate" evidence="1">
    <location>
        <position position="62"/>
    </location>
</feature>
<accession>A0A4R3JAF5</accession>
<dbReference type="EMBL" id="SLZW01000005">
    <property type="protein sequence ID" value="TCS62524.1"/>
    <property type="molecule type" value="Genomic_DNA"/>
</dbReference>
<dbReference type="InterPro" id="IPR052048">
    <property type="entry name" value="ST_Response_Regulator"/>
</dbReference>
<evidence type="ECO:0000259" key="2">
    <source>
        <dbReference type="PROSITE" id="PS50110"/>
    </source>
</evidence>
<dbReference type="InterPro" id="IPR001789">
    <property type="entry name" value="Sig_transdc_resp-reg_receiver"/>
</dbReference>
<dbReference type="SUPFAM" id="SSF52172">
    <property type="entry name" value="CheY-like"/>
    <property type="match status" value="1"/>
</dbReference>
<reference evidence="3 4" key="1">
    <citation type="submission" date="2019-03" db="EMBL/GenBank/DDBJ databases">
        <title>Genomic Encyclopedia of Type Strains, Phase IV (KMG-IV): sequencing the most valuable type-strain genomes for metagenomic binning, comparative biology and taxonomic classification.</title>
        <authorList>
            <person name="Goeker M."/>
        </authorList>
    </citation>
    <scope>NUCLEOTIDE SEQUENCE [LARGE SCALE GENOMIC DNA]</scope>
    <source>
        <strain evidence="3 4">DSM 101688</strain>
    </source>
</reference>
<dbReference type="SMART" id="SM00448">
    <property type="entry name" value="REC"/>
    <property type="match status" value="1"/>
</dbReference>
<dbReference type="GO" id="GO:0000160">
    <property type="term" value="P:phosphorelay signal transduction system"/>
    <property type="evidence" value="ECO:0007669"/>
    <property type="project" value="InterPro"/>
</dbReference>
<dbReference type="InterPro" id="IPR011006">
    <property type="entry name" value="CheY-like_superfamily"/>
</dbReference>
<name>A0A4R3JAF5_9PROT</name>